<dbReference type="PANTHER" id="PTHR43876">
    <property type="entry name" value="UBIQUINONE BIOSYNTHESIS MONOOXYGENASE COQ6, MITOCHONDRIAL"/>
    <property type="match status" value="1"/>
</dbReference>
<dbReference type="InterPro" id="IPR051205">
    <property type="entry name" value="UbiH/COQ6_monooxygenase"/>
</dbReference>
<evidence type="ECO:0000256" key="7">
    <source>
        <dbReference type="ARBA" id="ARBA00023033"/>
    </source>
</evidence>
<accession>A0A840I1M8</accession>
<evidence type="ECO:0000256" key="1">
    <source>
        <dbReference type="ARBA" id="ARBA00001974"/>
    </source>
</evidence>
<dbReference type="AlphaFoldDB" id="A0A840I1M8"/>
<evidence type="ECO:0000313" key="10">
    <source>
        <dbReference type="Proteomes" id="UP000563524"/>
    </source>
</evidence>
<keyword evidence="10" id="KW-1185">Reference proteome</keyword>
<reference evidence="9 10" key="1">
    <citation type="submission" date="2020-08" db="EMBL/GenBank/DDBJ databases">
        <title>Genomic Encyclopedia of Type Strains, Phase IV (KMG-IV): sequencing the most valuable type-strain genomes for metagenomic binning, comparative biology and taxonomic classification.</title>
        <authorList>
            <person name="Goeker M."/>
        </authorList>
    </citation>
    <scope>NUCLEOTIDE SEQUENCE [LARGE SCALE GENOMIC DNA]</scope>
    <source>
        <strain evidence="9 10">DSM 102850</strain>
    </source>
</reference>
<dbReference type="GO" id="GO:0016705">
    <property type="term" value="F:oxidoreductase activity, acting on paired donors, with incorporation or reduction of molecular oxygen"/>
    <property type="evidence" value="ECO:0007669"/>
    <property type="project" value="InterPro"/>
</dbReference>
<organism evidence="9 10">
    <name type="scientific">Parvularcula dongshanensis</name>
    <dbReference type="NCBI Taxonomy" id="1173995"/>
    <lineage>
        <taxon>Bacteria</taxon>
        <taxon>Pseudomonadati</taxon>
        <taxon>Pseudomonadota</taxon>
        <taxon>Alphaproteobacteria</taxon>
        <taxon>Parvularculales</taxon>
        <taxon>Parvularculaceae</taxon>
        <taxon>Parvularcula</taxon>
    </lineage>
</organism>
<dbReference type="UniPathway" id="UPA00232"/>
<dbReference type="Gene3D" id="3.50.50.60">
    <property type="entry name" value="FAD/NAD(P)-binding domain"/>
    <property type="match status" value="2"/>
</dbReference>
<comment type="pathway">
    <text evidence="2">Cofactor biosynthesis; ubiquinone biosynthesis.</text>
</comment>
<dbReference type="GO" id="GO:0071949">
    <property type="term" value="F:FAD binding"/>
    <property type="evidence" value="ECO:0007669"/>
    <property type="project" value="InterPro"/>
</dbReference>
<dbReference type="InterPro" id="IPR010971">
    <property type="entry name" value="UbiH/COQ6"/>
</dbReference>
<comment type="cofactor">
    <cofactor evidence="1">
        <name>FAD</name>
        <dbReference type="ChEBI" id="CHEBI:57692"/>
    </cofactor>
</comment>
<keyword evidence="5" id="KW-0274">FAD</keyword>
<dbReference type="Proteomes" id="UP000563524">
    <property type="component" value="Unassembled WGS sequence"/>
</dbReference>
<feature type="domain" description="FAD-binding" evidence="8">
    <location>
        <begin position="6"/>
        <end position="350"/>
    </location>
</feature>
<proteinExistence type="inferred from homology"/>
<dbReference type="InterPro" id="IPR036188">
    <property type="entry name" value="FAD/NAD-bd_sf"/>
</dbReference>
<evidence type="ECO:0000256" key="2">
    <source>
        <dbReference type="ARBA" id="ARBA00004749"/>
    </source>
</evidence>
<dbReference type="NCBIfam" id="TIGR01988">
    <property type="entry name" value="Ubi-OHases"/>
    <property type="match status" value="1"/>
</dbReference>
<evidence type="ECO:0000256" key="5">
    <source>
        <dbReference type="ARBA" id="ARBA00022827"/>
    </source>
</evidence>
<dbReference type="PRINTS" id="PR00420">
    <property type="entry name" value="RNGMNOXGNASE"/>
</dbReference>
<evidence type="ECO:0000259" key="8">
    <source>
        <dbReference type="Pfam" id="PF01494"/>
    </source>
</evidence>
<dbReference type="GO" id="GO:0006744">
    <property type="term" value="P:ubiquinone biosynthetic process"/>
    <property type="evidence" value="ECO:0007669"/>
    <property type="project" value="UniProtKB-UniPathway"/>
</dbReference>
<evidence type="ECO:0000313" key="9">
    <source>
        <dbReference type="EMBL" id="MBB4658144.1"/>
    </source>
</evidence>
<dbReference type="RefSeq" id="WP_183815749.1">
    <property type="nucleotide sequence ID" value="NZ_JACHOB010000001.1"/>
</dbReference>
<protein>
    <submittedName>
        <fullName evidence="9">2-octaprenyl-6-methoxyphenol hydroxylase</fullName>
        <ecNumber evidence="9">1.14.13.-</ecNumber>
    </submittedName>
</protein>
<dbReference type="GO" id="GO:0004497">
    <property type="term" value="F:monooxygenase activity"/>
    <property type="evidence" value="ECO:0007669"/>
    <property type="project" value="UniProtKB-KW"/>
</dbReference>
<dbReference type="InterPro" id="IPR002938">
    <property type="entry name" value="FAD-bd"/>
</dbReference>
<evidence type="ECO:0000256" key="4">
    <source>
        <dbReference type="ARBA" id="ARBA00022630"/>
    </source>
</evidence>
<comment type="caution">
    <text evidence="9">The sequence shown here is derived from an EMBL/GenBank/DDBJ whole genome shotgun (WGS) entry which is preliminary data.</text>
</comment>
<evidence type="ECO:0000256" key="6">
    <source>
        <dbReference type="ARBA" id="ARBA00023002"/>
    </source>
</evidence>
<name>A0A840I1M8_9PROT</name>
<keyword evidence="6 9" id="KW-0560">Oxidoreductase</keyword>
<keyword evidence="4" id="KW-0285">Flavoprotein</keyword>
<evidence type="ECO:0000256" key="3">
    <source>
        <dbReference type="ARBA" id="ARBA00005349"/>
    </source>
</evidence>
<dbReference type="Pfam" id="PF01494">
    <property type="entry name" value="FAD_binding_3"/>
    <property type="match status" value="1"/>
</dbReference>
<dbReference type="EC" id="1.14.13.-" evidence="9"/>
<comment type="similarity">
    <text evidence="3">Belongs to the UbiH/COQ6 family.</text>
</comment>
<gene>
    <name evidence="9" type="ORF">GGQ59_000644</name>
</gene>
<dbReference type="PANTHER" id="PTHR43876:SF7">
    <property type="entry name" value="UBIQUINONE BIOSYNTHESIS MONOOXYGENASE COQ6, MITOCHONDRIAL"/>
    <property type="match status" value="1"/>
</dbReference>
<dbReference type="SUPFAM" id="SSF51905">
    <property type="entry name" value="FAD/NAD(P)-binding domain"/>
    <property type="match status" value="1"/>
</dbReference>
<keyword evidence="7" id="KW-0503">Monooxygenase</keyword>
<dbReference type="EMBL" id="JACHOB010000001">
    <property type="protein sequence ID" value="MBB4658144.1"/>
    <property type="molecule type" value="Genomic_DNA"/>
</dbReference>
<sequence>MSMDRYEVCVVGAGMAGQLTALALAERGIAVALIGPSKLPSEKDPRTTALAYGTVRALRRLDVWSDLDRDAAPIERIEVNLGRQASRFREKGSATKLAFSDGLLNDQDRWEGTPLAYVVENEFLRSALHRRCARHTEICLVESPVAGLEVRSGDAVLRLEGGHTVATDLVIACDGHASRLRRASGIRTQTGDFDQDALTFTVGHTLPHMHTARQVFLPGGPLAALPLSGNRCSVIWSVRREAADSMLASGSDAIAGMAGNTLRESLGELTLHGPVVRFPLSFLYAERIYADRLALVGDTAHLIHPLAGQGFNLTVRDAATLADVLYEGRATGLAVGSTSLLVDYDRRRRADTVATAFGTRTLARALSTSERLSRTATSFGFSLVQRSDALRKLLAKEAGGDLGSLPSLMAP</sequence>